<reference evidence="1" key="1">
    <citation type="submission" date="2018-05" db="EMBL/GenBank/DDBJ databases">
        <authorList>
            <person name="Lanie J.A."/>
            <person name="Ng W.-L."/>
            <person name="Kazmierczak K.M."/>
            <person name="Andrzejewski T.M."/>
            <person name="Davidsen T.M."/>
            <person name="Wayne K.J."/>
            <person name="Tettelin H."/>
            <person name="Glass J.I."/>
            <person name="Rusch D."/>
            <person name="Podicherti R."/>
            <person name="Tsui H.-C.T."/>
            <person name="Winkler M.E."/>
        </authorList>
    </citation>
    <scope>NUCLEOTIDE SEQUENCE</scope>
</reference>
<protein>
    <recommendedName>
        <fullName evidence="2">Dihydrodipicolinate synthase family protein</fullName>
    </recommendedName>
</protein>
<feature type="non-terminal residue" evidence="1">
    <location>
        <position position="88"/>
    </location>
</feature>
<accession>A0A382PM73</accession>
<name>A0A382PM73_9ZZZZ</name>
<evidence type="ECO:0008006" key="2">
    <source>
        <dbReference type="Google" id="ProtNLM"/>
    </source>
</evidence>
<proteinExistence type="predicted"/>
<gene>
    <name evidence="1" type="ORF">METZ01_LOCUS325905</name>
</gene>
<evidence type="ECO:0000313" key="1">
    <source>
        <dbReference type="EMBL" id="SVC73051.1"/>
    </source>
</evidence>
<sequence length="88" mass="9546">MGRSVIAVPPLARKENGRICPAENERIVGRLEEGGVRTLLYGGNAVLYHVAPKEYPELLSLLRGIGERETVVIPSVGPGFGMMMEQAK</sequence>
<dbReference type="EMBL" id="UINC01107573">
    <property type="protein sequence ID" value="SVC73051.1"/>
    <property type="molecule type" value="Genomic_DNA"/>
</dbReference>
<organism evidence="1">
    <name type="scientific">marine metagenome</name>
    <dbReference type="NCBI Taxonomy" id="408172"/>
    <lineage>
        <taxon>unclassified sequences</taxon>
        <taxon>metagenomes</taxon>
        <taxon>ecological metagenomes</taxon>
    </lineage>
</organism>
<dbReference type="AlphaFoldDB" id="A0A382PM73"/>